<evidence type="ECO:0000313" key="2">
    <source>
        <dbReference type="EMBL" id="QQP50819.1"/>
    </source>
</evidence>
<dbReference type="PANTHER" id="PTHR43016:SF13">
    <property type="entry name" value="PRESEQUENCE PROTEASE, MITOCHONDRIAL"/>
    <property type="match status" value="1"/>
</dbReference>
<feature type="domain" description="Peptidase M16C associated" evidence="1">
    <location>
        <begin position="268"/>
        <end position="493"/>
    </location>
</feature>
<dbReference type="Gene3D" id="3.30.830.10">
    <property type="entry name" value="Metalloenzyme, LuxS/M16 peptidase-like"/>
    <property type="match status" value="4"/>
</dbReference>
<dbReference type="EMBL" id="CP045896">
    <property type="protein sequence ID" value="QQP50819.1"/>
    <property type="molecule type" value="Genomic_DNA"/>
</dbReference>
<gene>
    <name evidence="2" type="ORF">FKW44_011955</name>
</gene>
<dbReference type="GO" id="GO:0004222">
    <property type="term" value="F:metalloendopeptidase activity"/>
    <property type="evidence" value="ECO:0007669"/>
    <property type="project" value="TreeGrafter"/>
</dbReference>
<keyword evidence="3" id="KW-1185">Reference proteome</keyword>
<protein>
    <submittedName>
        <fullName evidence="2">Presequence protease_ mitochondriallike</fullName>
    </submittedName>
</protein>
<evidence type="ECO:0000259" key="1">
    <source>
        <dbReference type="SMART" id="SM01264"/>
    </source>
</evidence>
<dbReference type="OrthoDB" id="10250783at2759"/>
<dbReference type="SUPFAM" id="SSF63411">
    <property type="entry name" value="LuxS/MPP-like metallohydrolase"/>
    <property type="match status" value="4"/>
</dbReference>
<dbReference type="GO" id="GO:0005759">
    <property type="term" value="C:mitochondrial matrix"/>
    <property type="evidence" value="ECO:0007669"/>
    <property type="project" value="TreeGrafter"/>
</dbReference>
<dbReference type="GO" id="GO:0016485">
    <property type="term" value="P:protein processing"/>
    <property type="evidence" value="ECO:0007669"/>
    <property type="project" value="TreeGrafter"/>
</dbReference>
<dbReference type="AlphaFoldDB" id="A0A7T8HJ06"/>
<keyword evidence="2" id="KW-0378">Hydrolase</keyword>
<dbReference type="InterPro" id="IPR011249">
    <property type="entry name" value="Metalloenz_LuxS/M16"/>
</dbReference>
<dbReference type="GO" id="GO:0046872">
    <property type="term" value="F:metal ion binding"/>
    <property type="evidence" value="ECO:0007669"/>
    <property type="project" value="InterPro"/>
</dbReference>
<name>A0A7T8HJ06_CALRO</name>
<dbReference type="Pfam" id="PF05193">
    <property type="entry name" value="Peptidase_M16_C"/>
    <property type="match status" value="1"/>
</dbReference>
<feature type="non-terminal residue" evidence="2">
    <location>
        <position position="1"/>
    </location>
</feature>
<reference evidence="3" key="1">
    <citation type="submission" date="2021-01" db="EMBL/GenBank/DDBJ databases">
        <title>Caligus Genome Assembly.</title>
        <authorList>
            <person name="Gallardo-Escarate C."/>
        </authorList>
    </citation>
    <scope>NUCLEOTIDE SEQUENCE [LARGE SCALE GENOMIC DNA]</scope>
</reference>
<sequence>CHSSGPYLWPLFWRNARGNTNLTYDGLKTFQSTHYNPANAKFYSYGDVDLSEHLPFLSDYLKDIPRGKAVPKVLAQTRWKSPREELFTAPWIHPIPDLRAAFAFLTCDSTDTYEAFALNILGELLIDGPNAPFYKSLLESNLGSSFAPCTGYMSDTKDNVFAIGIQGMDPQNESKFAEAVRNTFSRVAEEGFDHTRVEAILHRIELSMRKKSSNFGINLIMSLTPFGIKRMTPWMPSLRANLKANPAYFQDLLKKYYIDNPHQLMMTMHQKETFTQEKETVFEDICEKHARIFEEGKELIQSQNQIEDLSSLPTLKIEEISDQTKAYQSDELSHNLSFCSQATNGLAYFRSLISTRDLPSDLRPFLPLFLSIVTKLGAGEYSYREFDTEVDLATGGLSMSYHLTESSSCLNTFTEGILLSSYALERNTRIECSSCGAINQVVHSGTRLCHDPQCSKAHTCCCAEGVFGGLHTLSTSTKSHKNKQSYEGFLKGLDSEQGSYPLKEFPTESSSNNLRTFSINTGVSMIHPDYAPLCVLARLATFKYLHTEIREKGGAYGGGAKMVGMDSLPFTPTETPTLTRPRISPLSSGIDKDSVHESILGVFQKVDSP</sequence>
<evidence type="ECO:0000313" key="3">
    <source>
        <dbReference type="Proteomes" id="UP000595437"/>
    </source>
</evidence>
<dbReference type="Pfam" id="PF08367">
    <property type="entry name" value="M16C_assoc"/>
    <property type="match status" value="1"/>
</dbReference>
<dbReference type="SMART" id="SM01264">
    <property type="entry name" value="M16C_associated"/>
    <property type="match status" value="1"/>
</dbReference>
<dbReference type="InterPro" id="IPR013578">
    <property type="entry name" value="Peptidase_M16C_assoc"/>
</dbReference>
<dbReference type="InterPro" id="IPR007863">
    <property type="entry name" value="Peptidase_M16_C"/>
</dbReference>
<dbReference type="PANTHER" id="PTHR43016">
    <property type="entry name" value="PRESEQUENCE PROTEASE"/>
    <property type="match status" value="1"/>
</dbReference>
<accession>A0A7T8HJ06</accession>
<dbReference type="Proteomes" id="UP000595437">
    <property type="component" value="Chromosome 7"/>
</dbReference>
<keyword evidence="2" id="KW-0645">Protease</keyword>
<organism evidence="2 3">
    <name type="scientific">Caligus rogercresseyi</name>
    <name type="common">Sea louse</name>
    <dbReference type="NCBI Taxonomy" id="217165"/>
    <lineage>
        <taxon>Eukaryota</taxon>
        <taxon>Metazoa</taxon>
        <taxon>Ecdysozoa</taxon>
        <taxon>Arthropoda</taxon>
        <taxon>Crustacea</taxon>
        <taxon>Multicrustacea</taxon>
        <taxon>Hexanauplia</taxon>
        <taxon>Copepoda</taxon>
        <taxon>Siphonostomatoida</taxon>
        <taxon>Caligidae</taxon>
        <taxon>Caligus</taxon>
    </lineage>
</organism>
<feature type="non-terminal residue" evidence="2">
    <location>
        <position position="609"/>
    </location>
</feature>
<proteinExistence type="predicted"/>